<evidence type="ECO:0000313" key="1">
    <source>
        <dbReference type="EMBL" id="XBP71873.1"/>
    </source>
</evidence>
<reference evidence="1" key="1">
    <citation type="submission" date="2024-05" db="EMBL/GenBank/DDBJ databases">
        <authorList>
            <person name="Bunk B."/>
            <person name="Swiderski J."/>
            <person name="Sproer C."/>
            <person name="Thiel V."/>
        </authorList>
    </citation>
    <scope>NUCLEOTIDE SEQUENCE</scope>
    <source>
        <strain evidence="1">DSM 17735</strain>
    </source>
</reference>
<protein>
    <submittedName>
        <fullName evidence="1">Nitrogen fixation protein NifQ</fullName>
    </submittedName>
</protein>
<dbReference type="EMBL" id="CP157675">
    <property type="protein sequence ID" value="XBP71873.1"/>
    <property type="molecule type" value="Genomic_DNA"/>
</dbReference>
<accession>A0AAU7LYA2</accession>
<dbReference type="RefSeq" id="WP_349281217.1">
    <property type="nucleotide sequence ID" value="NZ_CBCSCU010000004.1"/>
</dbReference>
<dbReference type="GO" id="GO:0009399">
    <property type="term" value="P:nitrogen fixation"/>
    <property type="evidence" value="ECO:0007669"/>
    <property type="project" value="InterPro"/>
</dbReference>
<name>A0AAU7LYA2_9BURK</name>
<organism evidence="1">
    <name type="scientific">Polaromonas hydrogenivorans</name>
    <dbReference type="NCBI Taxonomy" id="335476"/>
    <lineage>
        <taxon>Bacteria</taxon>
        <taxon>Pseudomonadati</taxon>
        <taxon>Pseudomonadota</taxon>
        <taxon>Betaproteobacteria</taxon>
        <taxon>Burkholderiales</taxon>
        <taxon>Comamonadaceae</taxon>
        <taxon>Polaromonas</taxon>
    </lineage>
</organism>
<dbReference type="AlphaFoldDB" id="A0AAU7LYA2"/>
<sequence>MSAHAVLMSCAPDANDAAALALAGVLSTAFERHGRSLLPMPGLDATATRWLLARWFPGADVALGLDWDALAGADRFEPRSDEIEEVVSLLREHADLAAGPAQASDAMAWAMACASLGDNHLWQDLCLPSRNELSALIGHWFPGLAAKNTQHMKWKKFFYKQLCEREDILICKAPTCGVCTDHAVCFGPEDAQASQVIALH</sequence>
<gene>
    <name evidence="1" type="ORF">ABLV49_08785</name>
</gene>
<dbReference type="GO" id="GO:0030151">
    <property type="term" value="F:molybdenum ion binding"/>
    <property type="evidence" value="ECO:0007669"/>
    <property type="project" value="InterPro"/>
</dbReference>
<dbReference type="InterPro" id="IPR006975">
    <property type="entry name" value="NifQ"/>
</dbReference>
<proteinExistence type="predicted"/>
<dbReference type="Pfam" id="PF04891">
    <property type="entry name" value="NifQ"/>
    <property type="match status" value="1"/>
</dbReference>